<evidence type="ECO:0000313" key="2">
    <source>
        <dbReference type="Proteomes" id="UP000265520"/>
    </source>
</evidence>
<dbReference type="AlphaFoldDB" id="A0A392NL86"/>
<keyword evidence="1" id="KW-0808">Transferase</keyword>
<dbReference type="Proteomes" id="UP000265520">
    <property type="component" value="Unassembled WGS sequence"/>
</dbReference>
<sequence>ISFYAYADIAFESSSDRGKGITDLKVALQAIFAETLVDSKDEFLQKYLVDNDFVRTNISSGEVLKQKAFKHADSDASNVEVVICI</sequence>
<reference evidence="1 2" key="1">
    <citation type="journal article" date="2018" name="Front. Plant Sci.">
        <title>Red Clover (Trifolium pratense) and Zigzag Clover (T. medium) - A Picture of Genomic Similarities and Differences.</title>
        <authorList>
            <person name="Dluhosova J."/>
            <person name="Istvanek J."/>
            <person name="Nedelnik J."/>
            <person name="Repkova J."/>
        </authorList>
    </citation>
    <scope>NUCLEOTIDE SEQUENCE [LARGE SCALE GENOMIC DNA]</scope>
    <source>
        <strain evidence="2">cv. 10/8</strain>
        <tissue evidence="1">Leaf</tissue>
    </source>
</reference>
<comment type="caution">
    <text evidence="1">The sequence shown here is derived from an EMBL/GenBank/DDBJ whole genome shotgun (WGS) entry which is preliminary data.</text>
</comment>
<evidence type="ECO:0000313" key="1">
    <source>
        <dbReference type="EMBL" id="MCH99878.1"/>
    </source>
</evidence>
<dbReference type="GO" id="GO:0016740">
    <property type="term" value="F:transferase activity"/>
    <property type="evidence" value="ECO:0007669"/>
    <property type="project" value="UniProtKB-KW"/>
</dbReference>
<keyword evidence="2" id="KW-1185">Reference proteome</keyword>
<name>A0A392NL86_9FABA</name>
<feature type="non-terminal residue" evidence="1">
    <location>
        <position position="1"/>
    </location>
</feature>
<accession>A0A392NL86</accession>
<organism evidence="1 2">
    <name type="scientific">Trifolium medium</name>
    <dbReference type="NCBI Taxonomy" id="97028"/>
    <lineage>
        <taxon>Eukaryota</taxon>
        <taxon>Viridiplantae</taxon>
        <taxon>Streptophyta</taxon>
        <taxon>Embryophyta</taxon>
        <taxon>Tracheophyta</taxon>
        <taxon>Spermatophyta</taxon>
        <taxon>Magnoliopsida</taxon>
        <taxon>eudicotyledons</taxon>
        <taxon>Gunneridae</taxon>
        <taxon>Pentapetalae</taxon>
        <taxon>rosids</taxon>
        <taxon>fabids</taxon>
        <taxon>Fabales</taxon>
        <taxon>Fabaceae</taxon>
        <taxon>Papilionoideae</taxon>
        <taxon>50 kb inversion clade</taxon>
        <taxon>NPAAA clade</taxon>
        <taxon>Hologalegina</taxon>
        <taxon>IRL clade</taxon>
        <taxon>Trifolieae</taxon>
        <taxon>Trifolium</taxon>
    </lineage>
</organism>
<protein>
    <submittedName>
        <fullName evidence="1">Histone acetyltransferase type B catalytic subunit</fullName>
    </submittedName>
</protein>
<proteinExistence type="predicted"/>
<dbReference type="EMBL" id="LXQA010041615">
    <property type="protein sequence ID" value="MCH99878.1"/>
    <property type="molecule type" value="Genomic_DNA"/>
</dbReference>